<dbReference type="InterPro" id="IPR011335">
    <property type="entry name" value="Restrct_endonuc-II-like"/>
</dbReference>
<sequence length="204" mass="22046">MGERFEDYVASLLVDLGYSILGSRVKIESGGVEVGEVDLLVSDAAGTKYAVEVKAGKIDVSGVRQAYVNSVVLGVKPMIVARGFSNDSASQLASELGVKVINLAESVVMGIDELRLAIMDSLYQFTMELMEPVKVAMQGNIHPDIINALVECSDVDCICHKLQTDDCNKLMASIRQAFNVKDASLRKLRLLALIYKLFISAGGK</sequence>
<dbReference type="InterPro" id="IPR011856">
    <property type="entry name" value="tRNA_endonuc-like_dom_sf"/>
</dbReference>
<reference evidence="2" key="2">
    <citation type="submission" date="2020-09" db="EMBL/GenBank/DDBJ databases">
        <authorList>
            <person name="Sun Q."/>
            <person name="Ohkuma M."/>
        </authorList>
    </citation>
    <scope>NUCLEOTIDE SEQUENCE</scope>
    <source>
        <strain evidence="2">JCM 10088</strain>
    </source>
</reference>
<keyword evidence="2" id="KW-0255">Endonuclease</keyword>
<keyword evidence="3" id="KW-1185">Reference proteome</keyword>
<dbReference type="RefSeq" id="WP_188596181.1">
    <property type="nucleotide sequence ID" value="NZ_BMNL01000002.1"/>
</dbReference>
<dbReference type="OrthoDB" id="31513at2157"/>
<evidence type="ECO:0000313" key="2">
    <source>
        <dbReference type="EMBL" id="GGP20416.1"/>
    </source>
</evidence>
<reference evidence="2" key="1">
    <citation type="journal article" date="2014" name="Int. J. Syst. Evol. Microbiol.">
        <title>Complete genome sequence of Corynebacterium casei LMG S-19264T (=DSM 44701T), isolated from a smear-ripened cheese.</title>
        <authorList>
            <consortium name="US DOE Joint Genome Institute (JGI-PGF)"/>
            <person name="Walter F."/>
            <person name="Albersmeier A."/>
            <person name="Kalinowski J."/>
            <person name="Ruckert C."/>
        </authorList>
    </citation>
    <scope>NUCLEOTIDE SEQUENCE</scope>
    <source>
        <strain evidence="2">JCM 10088</strain>
    </source>
</reference>
<dbReference type="Pfam" id="PF04471">
    <property type="entry name" value="Mrr_cat"/>
    <property type="match status" value="1"/>
</dbReference>
<feature type="domain" description="Restriction endonuclease type IV Mrr" evidence="1">
    <location>
        <begin position="2"/>
        <end position="101"/>
    </location>
</feature>
<dbReference type="AlphaFoldDB" id="A0A830GTS5"/>
<dbReference type="SUPFAM" id="SSF52980">
    <property type="entry name" value="Restriction endonuclease-like"/>
    <property type="match status" value="1"/>
</dbReference>
<dbReference type="Proteomes" id="UP000610960">
    <property type="component" value="Unassembled WGS sequence"/>
</dbReference>
<evidence type="ECO:0000313" key="3">
    <source>
        <dbReference type="Proteomes" id="UP000610960"/>
    </source>
</evidence>
<gene>
    <name evidence="2" type="ORF">GCM10007981_08400</name>
</gene>
<dbReference type="GO" id="GO:0009307">
    <property type="term" value="P:DNA restriction-modification system"/>
    <property type="evidence" value="ECO:0007669"/>
    <property type="project" value="InterPro"/>
</dbReference>
<evidence type="ECO:0000259" key="1">
    <source>
        <dbReference type="Pfam" id="PF04471"/>
    </source>
</evidence>
<comment type="caution">
    <text evidence="2">The sequence shown here is derived from an EMBL/GenBank/DDBJ whole genome shotgun (WGS) entry which is preliminary data.</text>
</comment>
<protein>
    <submittedName>
        <fullName evidence="2">Endonuclease</fullName>
    </submittedName>
</protein>
<dbReference type="GO" id="GO:0003677">
    <property type="term" value="F:DNA binding"/>
    <property type="evidence" value="ECO:0007669"/>
    <property type="project" value="InterPro"/>
</dbReference>
<dbReference type="PANTHER" id="PTHR34314:SF6">
    <property type="entry name" value="DUF3782 DOMAIN-CONTAINING PROTEIN"/>
    <property type="match status" value="1"/>
</dbReference>
<name>A0A830GTS5_9CREN</name>
<keyword evidence="2" id="KW-0540">Nuclease</keyword>
<dbReference type="InterPro" id="IPR007560">
    <property type="entry name" value="Restrct_endonuc_IV_Mrr"/>
</dbReference>
<dbReference type="PANTHER" id="PTHR34314">
    <property type="entry name" value="CRENARCHAEAL PROTEIN, PUTATIVE-RELATED"/>
    <property type="match status" value="1"/>
</dbReference>
<dbReference type="EMBL" id="BMNL01000002">
    <property type="protein sequence ID" value="GGP20416.1"/>
    <property type="molecule type" value="Genomic_DNA"/>
</dbReference>
<organism evidence="2 3">
    <name type="scientific">Thermocladium modestius</name>
    <dbReference type="NCBI Taxonomy" id="62609"/>
    <lineage>
        <taxon>Archaea</taxon>
        <taxon>Thermoproteota</taxon>
        <taxon>Thermoprotei</taxon>
        <taxon>Thermoproteales</taxon>
        <taxon>Thermoproteaceae</taxon>
        <taxon>Thermocladium</taxon>
    </lineage>
</organism>
<accession>A0A830GTS5</accession>
<dbReference type="GO" id="GO:0004519">
    <property type="term" value="F:endonuclease activity"/>
    <property type="evidence" value="ECO:0007669"/>
    <property type="project" value="UniProtKB-KW"/>
</dbReference>
<dbReference type="Gene3D" id="3.40.1350.10">
    <property type="match status" value="1"/>
</dbReference>
<proteinExistence type="predicted"/>
<keyword evidence="2" id="KW-0378">Hydrolase</keyword>